<dbReference type="PANTHER" id="PTHR43877:SF2">
    <property type="entry name" value="AMINOALKYLPHOSPHONATE N-ACETYLTRANSFERASE-RELATED"/>
    <property type="match status" value="1"/>
</dbReference>
<dbReference type="PANTHER" id="PTHR43877">
    <property type="entry name" value="AMINOALKYLPHOSPHONATE N-ACETYLTRANSFERASE-RELATED-RELATED"/>
    <property type="match status" value="1"/>
</dbReference>
<dbReference type="EMBL" id="JADQDO010000006">
    <property type="protein sequence ID" value="MBF9234435.1"/>
    <property type="molecule type" value="Genomic_DNA"/>
</dbReference>
<dbReference type="AlphaFoldDB" id="A0A931BSI8"/>
<keyword evidence="5" id="KW-1185">Reference proteome</keyword>
<dbReference type="InterPro" id="IPR000182">
    <property type="entry name" value="GNAT_dom"/>
</dbReference>
<organism evidence="4 5">
    <name type="scientific">Microvirga alba</name>
    <dbReference type="NCBI Taxonomy" id="2791025"/>
    <lineage>
        <taxon>Bacteria</taxon>
        <taxon>Pseudomonadati</taxon>
        <taxon>Pseudomonadota</taxon>
        <taxon>Alphaproteobacteria</taxon>
        <taxon>Hyphomicrobiales</taxon>
        <taxon>Methylobacteriaceae</taxon>
        <taxon>Microvirga</taxon>
    </lineage>
</organism>
<feature type="domain" description="N-acetyltransferase" evidence="3">
    <location>
        <begin position="3"/>
        <end position="150"/>
    </location>
</feature>
<keyword evidence="1" id="KW-0808">Transferase</keyword>
<reference evidence="4" key="1">
    <citation type="submission" date="2020-11" db="EMBL/GenBank/DDBJ databases">
        <authorList>
            <person name="Kim M.K."/>
        </authorList>
    </citation>
    <scope>NUCLEOTIDE SEQUENCE</scope>
    <source>
        <strain evidence="4">BT350</strain>
    </source>
</reference>
<evidence type="ECO:0000256" key="1">
    <source>
        <dbReference type="ARBA" id="ARBA00022679"/>
    </source>
</evidence>
<dbReference type="InterPro" id="IPR050832">
    <property type="entry name" value="Bact_Acetyltransf"/>
</dbReference>
<dbReference type="PROSITE" id="PS51186">
    <property type="entry name" value="GNAT"/>
    <property type="match status" value="1"/>
</dbReference>
<dbReference type="Proteomes" id="UP000599312">
    <property type="component" value="Unassembled WGS sequence"/>
</dbReference>
<dbReference type="GO" id="GO:0016747">
    <property type="term" value="F:acyltransferase activity, transferring groups other than amino-acyl groups"/>
    <property type="evidence" value="ECO:0007669"/>
    <property type="project" value="InterPro"/>
</dbReference>
<keyword evidence="2" id="KW-0012">Acyltransferase</keyword>
<sequence>MVVTLRPAIQSDLATVHEIVRAAYTHYIARIGRKPGPMLDNYSALISDGRVYVAERDDTVQGVLVLVPQKDAMLLDNVAVAPEAQGSGIGRRMLEFAEQTAIKAGYGFIKLYTNEAMTENIALYTRFGYAETHRAEERGLRRLYMSKVLGETRNQV</sequence>
<dbReference type="SUPFAM" id="SSF55729">
    <property type="entry name" value="Acyl-CoA N-acyltransferases (Nat)"/>
    <property type="match status" value="1"/>
</dbReference>
<evidence type="ECO:0000313" key="5">
    <source>
        <dbReference type="Proteomes" id="UP000599312"/>
    </source>
</evidence>
<evidence type="ECO:0000313" key="4">
    <source>
        <dbReference type="EMBL" id="MBF9234435.1"/>
    </source>
</evidence>
<name>A0A931BSI8_9HYPH</name>
<evidence type="ECO:0000259" key="3">
    <source>
        <dbReference type="PROSITE" id="PS51186"/>
    </source>
</evidence>
<dbReference type="Gene3D" id="3.40.630.30">
    <property type="match status" value="1"/>
</dbReference>
<dbReference type="RefSeq" id="WP_196272422.1">
    <property type="nucleotide sequence ID" value="NZ_JADQDO010000006.1"/>
</dbReference>
<accession>A0A931BSI8</accession>
<comment type="caution">
    <text evidence="4">The sequence shown here is derived from an EMBL/GenBank/DDBJ whole genome shotgun (WGS) entry which is preliminary data.</text>
</comment>
<evidence type="ECO:0000256" key="2">
    <source>
        <dbReference type="ARBA" id="ARBA00023315"/>
    </source>
</evidence>
<dbReference type="Pfam" id="PF13508">
    <property type="entry name" value="Acetyltransf_7"/>
    <property type="match status" value="1"/>
</dbReference>
<protein>
    <submittedName>
        <fullName evidence="4">GNAT family N-acetyltransferase</fullName>
    </submittedName>
</protein>
<dbReference type="CDD" id="cd04301">
    <property type="entry name" value="NAT_SF"/>
    <property type="match status" value="1"/>
</dbReference>
<gene>
    <name evidence="4" type="ORF">I2H38_13725</name>
</gene>
<dbReference type="InterPro" id="IPR016181">
    <property type="entry name" value="Acyl_CoA_acyltransferase"/>
</dbReference>
<proteinExistence type="predicted"/>